<accession>A0ABW8D5P6</accession>
<dbReference type="EMBL" id="JBITYT010000023">
    <property type="protein sequence ID" value="MFI9123860.1"/>
    <property type="molecule type" value="Genomic_DNA"/>
</dbReference>
<dbReference type="Proteomes" id="UP001614391">
    <property type="component" value="Unassembled WGS sequence"/>
</dbReference>
<comment type="caution">
    <text evidence="1">The sequence shown here is derived from an EMBL/GenBank/DDBJ whole genome shotgun (WGS) entry which is preliminary data.</text>
</comment>
<proteinExistence type="predicted"/>
<evidence type="ECO:0000313" key="1">
    <source>
        <dbReference type="EMBL" id="MFI9123860.1"/>
    </source>
</evidence>
<name>A0ABW8D5P6_STRBI</name>
<dbReference type="RefSeq" id="WP_399621663.1">
    <property type="nucleotide sequence ID" value="NZ_JBITYT010000023.1"/>
</dbReference>
<keyword evidence="2" id="KW-1185">Reference proteome</keyword>
<evidence type="ECO:0000313" key="2">
    <source>
        <dbReference type="Proteomes" id="UP001614391"/>
    </source>
</evidence>
<reference evidence="1 2" key="1">
    <citation type="submission" date="2024-10" db="EMBL/GenBank/DDBJ databases">
        <title>The Natural Products Discovery Center: Release of the First 8490 Sequenced Strains for Exploring Actinobacteria Biosynthetic Diversity.</title>
        <authorList>
            <person name="Kalkreuter E."/>
            <person name="Kautsar S.A."/>
            <person name="Yang D."/>
            <person name="Bader C.D."/>
            <person name="Teijaro C.N."/>
            <person name="Fluegel L."/>
            <person name="Davis C.M."/>
            <person name="Simpson J.R."/>
            <person name="Lauterbach L."/>
            <person name="Steele A.D."/>
            <person name="Gui C."/>
            <person name="Meng S."/>
            <person name="Li G."/>
            <person name="Viehrig K."/>
            <person name="Ye F."/>
            <person name="Su P."/>
            <person name="Kiefer A.F."/>
            <person name="Nichols A."/>
            <person name="Cepeda A.J."/>
            <person name="Yan W."/>
            <person name="Fan B."/>
            <person name="Jiang Y."/>
            <person name="Adhikari A."/>
            <person name="Zheng C.-J."/>
            <person name="Schuster L."/>
            <person name="Cowan T.M."/>
            <person name="Smanski M.J."/>
            <person name="Chevrette M.G."/>
            <person name="De Carvalho L.P.S."/>
            <person name="Shen B."/>
        </authorList>
    </citation>
    <scope>NUCLEOTIDE SEQUENCE [LARGE SCALE GENOMIC DNA]</scope>
    <source>
        <strain evidence="1 2">NPDC053346</strain>
    </source>
</reference>
<sequence>MNARDVLLDLLYGERPAALTEAYSAGEWPEREKDVDIILAMHAHELAERIRDEMANHSDHTYAAGLYAGAQIIDPEAN</sequence>
<gene>
    <name evidence="1" type="ORF">ACIGW0_31465</name>
</gene>
<organism evidence="1 2">
    <name type="scientific">Streptomyces bikiniensis</name>
    <dbReference type="NCBI Taxonomy" id="1896"/>
    <lineage>
        <taxon>Bacteria</taxon>
        <taxon>Bacillati</taxon>
        <taxon>Actinomycetota</taxon>
        <taxon>Actinomycetes</taxon>
        <taxon>Kitasatosporales</taxon>
        <taxon>Streptomycetaceae</taxon>
        <taxon>Streptomyces</taxon>
    </lineage>
</organism>
<protein>
    <submittedName>
        <fullName evidence="1">Uncharacterized protein</fullName>
    </submittedName>
</protein>